<dbReference type="RefSeq" id="YP_002517492.1">
    <property type="nucleotide sequence ID" value="NC_011916.1"/>
</dbReference>
<feature type="compositionally biased region" description="Low complexity" evidence="1">
    <location>
        <begin position="147"/>
        <end position="159"/>
    </location>
</feature>
<dbReference type="EMBL" id="CP001340">
    <property type="protein sequence ID" value="ACL95584.1"/>
    <property type="molecule type" value="Genomic_DNA"/>
</dbReference>
<evidence type="ECO:0000313" key="3">
    <source>
        <dbReference type="Proteomes" id="UP000001364"/>
    </source>
</evidence>
<feature type="compositionally biased region" description="Gly residues" evidence="1">
    <location>
        <begin position="206"/>
        <end position="216"/>
    </location>
</feature>
<dbReference type="GeneID" id="7330425"/>
<organism evidence="2 3">
    <name type="scientific">Caulobacter vibrioides (strain NA1000 / CB15N)</name>
    <name type="common">Caulobacter crescentus</name>
    <dbReference type="NCBI Taxonomy" id="565050"/>
    <lineage>
        <taxon>Bacteria</taxon>
        <taxon>Pseudomonadati</taxon>
        <taxon>Pseudomonadota</taxon>
        <taxon>Alphaproteobacteria</taxon>
        <taxon>Caulobacterales</taxon>
        <taxon>Caulobacteraceae</taxon>
        <taxon>Caulobacter</taxon>
    </lineage>
</organism>
<feature type="compositionally biased region" description="Basic and acidic residues" evidence="1">
    <location>
        <begin position="219"/>
        <end position="229"/>
    </location>
</feature>
<dbReference type="KEGG" id="ccs:CCNA_02119"/>
<feature type="region of interest" description="Disordered" evidence="1">
    <location>
        <begin position="110"/>
        <end position="237"/>
    </location>
</feature>
<evidence type="ECO:0000256" key="1">
    <source>
        <dbReference type="SAM" id="MobiDB-lite"/>
    </source>
</evidence>
<sequence>MTRTRWVRLCCARSHSVSSRLLITNAGDCFAADSGPGSGPGRPARTARRPGRWRRGPHAPRAGRPRSLRAWAGAGGPCSHDRSSPEPVAATALAAPVRRAGAARLCASGGVLRPLGGGAGDSAGPARTARRSRTGPDPARGRRRPASRAGADAGPVPRRGPGDRRDPGQGRLVVGTGGDRRAALGSRRQSVPRFGPRCLGAACGVGRPGAAGGGGVAPDRSRARGRASDRTASAIGP</sequence>
<protein>
    <submittedName>
        <fullName evidence="2">Uncharacterized protein</fullName>
    </submittedName>
</protein>
<proteinExistence type="predicted"/>
<dbReference type="RefSeq" id="WP_012640393.1">
    <property type="nucleotide sequence ID" value="NC_011916.1"/>
</dbReference>
<accession>A0A0H3C905</accession>
<feature type="compositionally biased region" description="Basic residues" evidence="1">
    <location>
        <begin position="45"/>
        <end position="67"/>
    </location>
</feature>
<feature type="region of interest" description="Disordered" evidence="1">
    <location>
        <begin position="32"/>
        <end position="87"/>
    </location>
</feature>
<gene>
    <name evidence="2" type="ordered locus">CCNA_02119</name>
</gene>
<dbReference type="AlphaFoldDB" id="A0A0H3C905"/>
<reference evidence="2 3" key="1">
    <citation type="journal article" date="2010" name="J. Bacteriol.">
        <title>The genetic basis of laboratory adaptation in Caulobacter crescentus.</title>
        <authorList>
            <person name="Marks M.E."/>
            <person name="Castro-Rojas C.M."/>
            <person name="Teiling C."/>
            <person name="Du L."/>
            <person name="Kapatral V."/>
            <person name="Walunas T.L."/>
            <person name="Crosson S."/>
        </authorList>
    </citation>
    <scope>NUCLEOTIDE SEQUENCE [LARGE SCALE GENOMIC DNA]</scope>
    <source>
        <strain evidence="3">NA1000 / CB15N</strain>
    </source>
</reference>
<keyword evidence="3" id="KW-1185">Reference proteome</keyword>
<evidence type="ECO:0000313" key="2">
    <source>
        <dbReference type="EMBL" id="ACL95584.1"/>
    </source>
</evidence>
<name>A0A0H3C905_CAUVN</name>
<dbReference type="HOGENOM" id="CLU_1169008_0_0_5"/>
<dbReference type="Proteomes" id="UP000001364">
    <property type="component" value="Chromosome"/>
</dbReference>